<feature type="domain" description="HTH lacI-type" evidence="4">
    <location>
        <begin position="4"/>
        <end position="58"/>
    </location>
</feature>
<evidence type="ECO:0000259" key="4">
    <source>
        <dbReference type="PROSITE" id="PS50932"/>
    </source>
</evidence>
<dbReference type="EMBL" id="JAJEPX010000004">
    <property type="protein sequence ID" value="MCC2176043.1"/>
    <property type="molecule type" value="Genomic_DNA"/>
</dbReference>
<gene>
    <name evidence="5" type="ORF">LKD22_02655</name>
</gene>
<dbReference type="InterPro" id="IPR000843">
    <property type="entry name" value="HTH_LacI"/>
</dbReference>
<dbReference type="SMART" id="SM00354">
    <property type="entry name" value="HTH_LACI"/>
    <property type="match status" value="1"/>
</dbReference>
<keyword evidence="2" id="KW-0238">DNA-binding</keyword>
<dbReference type="PANTHER" id="PTHR30146">
    <property type="entry name" value="LACI-RELATED TRANSCRIPTIONAL REPRESSOR"/>
    <property type="match status" value="1"/>
</dbReference>
<dbReference type="GO" id="GO:0003700">
    <property type="term" value="F:DNA-binding transcription factor activity"/>
    <property type="evidence" value="ECO:0007669"/>
    <property type="project" value="TreeGrafter"/>
</dbReference>
<evidence type="ECO:0000256" key="2">
    <source>
        <dbReference type="ARBA" id="ARBA00023125"/>
    </source>
</evidence>
<keyword evidence="6" id="KW-1185">Reference proteome</keyword>
<evidence type="ECO:0000256" key="3">
    <source>
        <dbReference type="ARBA" id="ARBA00023163"/>
    </source>
</evidence>
<dbReference type="CDD" id="cd01392">
    <property type="entry name" value="HTH_LacI"/>
    <property type="match status" value="1"/>
</dbReference>
<evidence type="ECO:0000313" key="5">
    <source>
        <dbReference type="EMBL" id="MCC2176043.1"/>
    </source>
</evidence>
<dbReference type="PANTHER" id="PTHR30146:SF109">
    <property type="entry name" value="HTH-TYPE TRANSCRIPTIONAL REGULATOR GALS"/>
    <property type="match status" value="1"/>
</dbReference>
<accession>A0AAW4VYZ8</accession>
<keyword evidence="1" id="KW-0805">Transcription regulation</keyword>
<dbReference type="Pfam" id="PF00356">
    <property type="entry name" value="LacI"/>
    <property type="match status" value="1"/>
</dbReference>
<protein>
    <submittedName>
        <fullName evidence="5">LacI family transcriptional regulator</fullName>
    </submittedName>
</protein>
<dbReference type="PROSITE" id="PS50932">
    <property type="entry name" value="HTH_LACI_2"/>
    <property type="match status" value="1"/>
</dbReference>
<evidence type="ECO:0000256" key="1">
    <source>
        <dbReference type="ARBA" id="ARBA00023015"/>
    </source>
</evidence>
<dbReference type="RefSeq" id="WP_227600163.1">
    <property type="nucleotide sequence ID" value="NZ_DBEZNG010000145.1"/>
</dbReference>
<dbReference type="Gene3D" id="3.40.50.2300">
    <property type="match status" value="2"/>
</dbReference>
<dbReference type="InterPro" id="IPR046335">
    <property type="entry name" value="LacI/GalR-like_sensor"/>
</dbReference>
<dbReference type="SUPFAM" id="SSF47413">
    <property type="entry name" value="lambda repressor-like DNA-binding domains"/>
    <property type="match status" value="1"/>
</dbReference>
<dbReference type="InterPro" id="IPR010982">
    <property type="entry name" value="Lambda_DNA-bd_dom_sf"/>
</dbReference>
<organism evidence="5 6">
    <name type="scientific">Agathobaculum butyriciproducens</name>
    <dbReference type="NCBI Taxonomy" id="1628085"/>
    <lineage>
        <taxon>Bacteria</taxon>
        <taxon>Bacillati</taxon>
        <taxon>Bacillota</taxon>
        <taxon>Clostridia</taxon>
        <taxon>Eubacteriales</taxon>
        <taxon>Butyricicoccaceae</taxon>
        <taxon>Agathobaculum</taxon>
    </lineage>
</organism>
<dbReference type="InterPro" id="IPR028082">
    <property type="entry name" value="Peripla_BP_I"/>
</dbReference>
<dbReference type="SUPFAM" id="SSF53822">
    <property type="entry name" value="Periplasmic binding protein-like I"/>
    <property type="match status" value="1"/>
</dbReference>
<evidence type="ECO:0000313" key="6">
    <source>
        <dbReference type="Proteomes" id="UP001298753"/>
    </source>
</evidence>
<keyword evidence="3" id="KW-0804">Transcription</keyword>
<dbReference type="Pfam" id="PF13377">
    <property type="entry name" value="Peripla_BP_3"/>
    <property type="match status" value="1"/>
</dbReference>
<sequence>MAKVTLKQIAERAGVSINTVSLALRDMPNVNPDTRARICGIAAELGYYAHKSHRTPSKKLGLISTGAHLKDSYFYVAFQKLFLGMAYEHGYQMMVFDHEYWDRDPQALRRWLTESEISGVLILGDMEETLAANIVSCGLPVVAVGTRYHALRVCTYIEDNTEAAYQAVQHLYTHGCRKMGFIGDPMYSTAFGERYDGFRSALRRFGLPCDPQHLLLTPSADDADIPQTIGRALDQVDELPDAFFCANDYLGVGAAKALFLRGVSVPGEVSLVGVDNNPLGKMALPSLTSIDVHCRQQAELSIRKLISFVCGEEYDPLRFLVPTELVQGDSVKQA</sequence>
<name>A0AAW4VYZ8_9FIRM</name>
<dbReference type="AlphaFoldDB" id="A0AAW4VYZ8"/>
<dbReference type="GeneID" id="98661425"/>
<comment type="caution">
    <text evidence="5">The sequence shown here is derived from an EMBL/GenBank/DDBJ whole genome shotgun (WGS) entry which is preliminary data.</text>
</comment>
<proteinExistence type="predicted"/>
<dbReference type="GO" id="GO:0000976">
    <property type="term" value="F:transcription cis-regulatory region binding"/>
    <property type="evidence" value="ECO:0007669"/>
    <property type="project" value="TreeGrafter"/>
</dbReference>
<dbReference type="CDD" id="cd06267">
    <property type="entry name" value="PBP1_LacI_sugar_binding-like"/>
    <property type="match status" value="1"/>
</dbReference>
<dbReference type="Gene3D" id="1.10.260.40">
    <property type="entry name" value="lambda repressor-like DNA-binding domains"/>
    <property type="match status" value="1"/>
</dbReference>
<reference evidence="5 6" key="1">
    <citation type="submission" date="2021-10" db="EMBL/GenBank/DDBJ databases">
        <title>Anaerobic single-cell dispensing facilitates the cultivation of human gut bacteria.</title>
        <authorList>
            <person name="Afrizal A."/>
        </authorList>
    </citation>
    <scope>NUCLEOTIDE SEQUENCE [LARGE SCALE GENOMIC DNA]</scope>
    <source>
        <strain evidence="5 6">CLA-AA-H270</strain>
    </source>
</reference>
<dbReference type="Proteomes" id="UP001298753">
    <property type="component" value="Unassembled WGS sequence"/>
</dbReference>